<dbReference type="CDD" id="cd00077">
    <property type="entry name" value="HDc"/>
    <property type="match status" value="1"/>
</dbReference>
<evidence type="ECO:0000259" key="2">
    <source>
        <dbReference type="PROSITE" id="PS51832"/>
    </source>
</evidence>
<keyword evidence="3" id="KW-0378">Hydrolase</keyword>
<dbReference type="Pfam" id="PF13487">
    <property type="entry name" value="HD_5"/>
    <property type="match status" value="1"/>
</dbReference>
<organism evidence="3">
    <name type="scientific">mine drainage metagenome</name>
    <dbReference type="NCBI Taxonomy" id="410659"/>
    <lineage>
        <taxon>unclassified sequences</taxon>
        <taxon>metagenomes</taxon>
        <taxon>ecological metagenomes</taxon>
    </lineage>
</organism>
<dbReference type="AlphaFoldDB" id="A0A1J5SEC7"/>
<accession>A0A1J5SEC7</accession>
<protein>
    <submittedName>
        <fullName evidence="3">Cyclic di-GMP phosphodiesterase response regulator RpfG</fullName>
        <ecNumber evidence="3">3.1.4.52</ecNumber>
    </submittedName>
</protein>
<dbReference type="Gene3D" id="1.10.3210.10">
    <property type="entry name" value="Hypothetical protein af1432"/>
    <property type="match status" value="1"/>
</dbReference>
<comment type="caution">
    <text evidence="3">The sequence shown here is derived from an EMBL/GenBank/DDBJ whole genome shotgun (WGS) entry which is preliminary data.</text>
</comment>
<dbReference type="EMBL" id="MLJW01000075">
    <property type="protein sequence ID" value="OIR02392.1"/>
    <property type="molecule type" value="Genomic_DNA"/>
</dbReference>
<dbReference type="Gene3D" id="3.40.50.2300">
    <property type="match status" value="1"/>
</dbReference>
<feature type="domain" description="Response regulatory" evidence="1">
    <location>
        <begin position="4"/>
        <end position="119"/>
    </location>
</feature>
<dbReference type="InterPro" id="IPR003607">
    <property type="entry name" value="HD/PDEase_dom"/>
</dbReference>
<dbReference type="PANTHER" id="PTHR43155">
    <property type="entry name" value="CYCLIC DI-GMP PHOSPHODIESTERASE PA4108-RELATED"/>
    <property type="match status" value="1"/>
</dbReference>
<dbReference type="EC" id="3.1.4.52" evidence="3"/>
<dbReference type="SUPFAM" id="SSF109604">
    <property type="entry name" value="HD-domain/PDEase-like"/>
    <property type="match status" value="1"/>
</dbReference>
<evidence type="ECO:0000259" key="1">
    <source>
        <dbReference type="PROSITE" id="PS50110"/>
    </source>
</evidence>
<dbReference type="GO" id="GO:0000160">
    <property type="term" value="P:phosphorelay signal transduction system"/>
    <property type="evidence" value="ECO:0007669"/>
    <property type="project" value="InterPro"/>
</dbReference>
<evidence type="ECO:0000313" key="3">
    <source>
        <dbReference type="EMBL" id="OIR02392.1"/>
    </source>
</evidence>
<dbReference type="InterPro" id="IPR037522">
    <property type="entry name" value="HD_GYP_dom"/>
</dbReference>
<sequence length="364" mass="40039">MKHSIAIIDSNSTHRNDVVTLLSLYYDVQDYDNEGAAFSGMRARRPDVILVGPQVGAGSGTNLIRDLRKDRALAWIPTIYIADNEDFRTIDQLRDAGIREKLVQPYAPQALLSLLSRQINGRVEQGWQRLPGGQRKALESSLQAFNRIVEDLSRGRPLPFADVGKSCQIVVEAVQNRDLNGLLEQVRRHDNVTYVHSLRFASMMSLFGSAIGLPEDQQVVLAIGGMLANVGMMTVPRTVLHKAGALSPQEWDAVRNHVQVAERILSTCDDVPKGVNLIVSHHHERLDGSGYPRGLTGKDLNQLSRMAGIIDVFCALTDHRPHKPSLSSAAALTLMTEEMSAQLDLGLMLKLQEILLDVGGFDGA</sequence>
<dbReference type="InterPro" id="IPR011006">
    <property type="entry name" value="CheY-like_superfamily"/>
</dbReference>
<dbReference type="InterPro" id="IPR001789">
    <property type="entry name" value="Sig_transdc_resp-reg_receiver"/>
</dbReference>
<dbReference type="GO" id="GO:0071111">
    <property type="term" value="F:cyclic-guanylate-specific phosphodiesterase activity"/>
    <property type="evidence" value="ECO:0007669"/>
    <property type="project" value="UniProtKB-EC"/>
</dbReference>
<proteinExistence type="predicted"/>
<gene>
    <name evidence="3" type="primary">rpfG_43</name>
    <name evidence="3" type="ORF">GALL_155500</name>
</gene>
<dbReference type="PROSITE" id="PS51832">
    <property type="entry name" value="HD_GYP"/>
    <property type="match status" value="1"/>
</dbReference>
<dbReference type="PROSITE" id="PS50110">
    <property type="entry name" value="RESPONSE_REGULATORY"/>
    <property type="match status" value="1"/>
</dbReference>
<feature type="domain" description="HD-GYP" evidence="2">
    <location>
        <begin position="171"/>
        <end position="364"/>
    </location>
</feature>
<dbReference type="SUPFAM" id="SSF52172">
    <property type="entry name" value="CheY-like"/>
    <property type="match status" value="1"/>
</dbReference>
<reference evidence="3" key="1">
    <citation type="submission" date="2016-10" db="EMBL/GenBank/DDBJ databases">
        <title>Sequence of Gallionella enrichment culture.</title>
        <authorList>
            <person name="Poehlein A."/>
            <person name="Muehling M."/>
            <person name="Daniel R."/>
        </authorList>
    </citation>
    <scope>NUCLEOTIDE SEQUENCE</scope>
</reference>
<dbReference type="PANTHER" id="PTHR43155:SF2">
    <property type="entry name" value="CYCLIC DI-GMP PHOSPHODIESTERASE PA4108"/>
    <property type="match status" value="1"/>
</dbReference>
<name>A0A1J5SEC7_9ZZZZ</name>